<evidence type="ECO:0000256" key="6">
    <source>
        <dbReference type="ARBA" id="ARBA00023136"/>
    </source>
</evidence>
<protein>
    <submittedName>
        <fullName evidence="12">TonB-dependent receptor</fullName>
    </submittedName>
</protein>
<evidence type="ECO:0000256" key="1">
    <source>
        <dbReference type="ARBA" id="ARBA00004571"/>
    </source>
</evidence>
<proteinExistence type="inferred from homology"/>
<evidence type="ECO:0000313" key="13">
    <source>
        <dbReference type="Proteomes" id="UP001524547"/>
    </source>
</evidence>
<keyword evidence="12" id="KW-0675">Receptor</keyword>
<organism evidence="12 13">
    <name type="scientific">Rhizosaccharibacter radicis</name>
    <dbReference type="NCBI Taxonomy" id="2782605"/>
    <lineage>
        <taxon>Bacteria</taxon>
        <taxon>Pseudomonadati</taxon>
        <taxon>Pseudomonadota</taxon>
        <taxon>Alphaproteobacteria</taxon>
        <taxon>Acetobacterales</taxon>
        <taxon>Acetobacteraceae</taxon>
        <taxon>Rhizosaccharibacter</taxon>
    </lineage>
</organism>
<dbReference type="Pfam" id="PF07715">
    <property type="entry name" value="Plug"/>
    <property type="match status" value="1"/>
</dbReference>
<keyword evidence="2 8" id="KW-0813">Transport</keyword>
<feature type="domain" description="TonB-dependent receptor plug" evidence="11">
    <location>
        <begin position="19"/>
        <end position="122"/>
    </location>
</feature>
<evidence type="ECO:0000256" key="8">
    <source>
        <dbReference type="PROSITE-ProRule" id="PRU01360"/>
    </source>
</evidence>
<evidence type="ECO:0000259" key="10">
    <source>
        <dbReference type="Pfam" id="PF00593"/>
    </source>
</evidence>
<dbReference type="InterPro" id="IPR037066">
    <property type="entry name" value="Plug_dom_sf"/>
</dbReference>
<dbReference type="PROSITE" id="PS52016">
    <property type="entry name" value="TONB_DEPENDENT_REC_3"/>
    <property type="match status" value="1"/>
</dbReference>
<evidence type="ECO:0000313" key="12">
    <source>
        <dbReference type="EMBL" id="MCQ8240033.1"/>
    </source>
</evidence>
<dbReference type="Pfam" id="PF00593">
    <property type="entry name" value="TonB_dep_Rec_b-barrel"/>
    <property type="match status" value="1"/>
</dbReference>
<comment type="similarity">
    <text evidence="8 9">Belongs to the TonB-dependent receptor family.</text>
</comment>
<dbReference type="InterPro" id="IPR036942">
    <property type="entry name" value="Beta-barrel_TonB_sf"/>
</dbReference>
<gene>
    <name evidence="12" type="ORF">NFI88_04160</name>
</gene>
<keyword evidence="5 9" id="KW-0798">TonB box</keyword>
<accession>A0ABT1VUL6</accession>
<dbReference type="Gene3D" id="2.40.170.20">
    <property type="entry name" value="TonB-dependent receptor, beta-barrel domain"/>
    <property type="match status" value="1"/>
</dbReference>
<dbReference type="SUPFAM" id="SSF56935">
    <property type="entry name" value="Porins"/>
    <property type="match status" value="1"/>
</dbReference>
<dbReference type="PANTHER" id="PTHR30069:SF28">
    <property type="entry name" value="TONB-DEPENDENT RECEPTOR YNCD-RELATED"/>
    <property type="match status" value="1"/>
</dbReference>
<keyword evidence="4 8" id="KW-0812">Transmembrane</keyword>
<dbReference type="InterPro" id="IPR012910">
    <property type="entry name" value="Plug_dom"/>
</dbReference>
<dbReference type="InterPro" id="IPR039426">
    <property type="entry name" value="TonB-dep_rcpt-like"/>
</dbReference>
<dbReference type="PANTHER" id="PTHR30069">
    <property type="entry name" value="TONB-DEPENDENT OUTER MEMBRANE RECEPTOR"/>
    <property type="match status" value="1"/>
</dbReference>
<comment type="caution">
    <text evidence="12">The sequence shown here is derived from an EMBL/GenBank/DDBJ whole genome shotgun (WGS) entry which is preliminary data.</text>
</comment>
<keyword evidence="7 8" id="KW-0998">Cell outer membrane</keyword>
<evidence type="ECO:0000256" key="2">
    <source>
        <dbReference type="ARBA" id="ARBA00022448"/>
    </source>
</evidence>
<reference evidence="12 13" key="1">
    <citation type="submission" date="2022-06" db="EMBL/GenBank/DDBJ databases">
        <title>Rhizosaccharibacter gen. nov. sp. nov. KSS12, endophytic bacteria isolated from sugarcane.</title>
        <authorList>
            <person name="Pitiwittayakul N."/>
        </authorList>
    </citation>
    <scope>NUCLEOTIDE SEQUENCE [LARGE SCALE GENOMIC DNA]</scope>
    <source>
        <strain evidence="12 13">KSS12</strain>
    </source>
</reference>
<evidence type="ECO:0000259" key="11">
    <source>
        <dbReference type="Pfam" id="PF07715"/>
    </source>
</evidence>
<feature type="domain" description="TonB-dependent receptor-like beta-barrel" evidence="10">
    <location>
        <begin position="251"/>
        <end position="664"/>
    </location>
</feature>
<dbReference type="EMBL" id="JAMZEJ010000002">
    <property type="protein sequence ID" value="MCQ8240033.1"/>
    <property type="molecule type" value="Genomic_DNA"/>
</dbReference>
<dbReference type="RefSeq" id="WP_422918763.1">
    <property type="nucleotide sequence ID" value="NZ_JAMZEJ010000002.1"/>
</dbReference>
<name>A0ABT1VUL6_9PROT</name>
<keyword evidence="3 8" id="KW-1134">Transmembrane beta strand</keyword>
<sequence>MTVQGGTRVPATARPAGQTRYGATRAVFARTPALTAADMVATIPGVSAIAGNGPRDTAISVRGSDARQTFGLRNLQVLEDGFPMTQPDGLARSDLIDPHAYASLDVVQGPSSTIYGNYAVDGALLFHTRDGADIQGIELGSDFGSYGLFNQYVSAGGAGRWWDLSVFGSDVRGDGFIRNSRFDTSTENVRLRISLSPRDRLVFKVVNNRTDTRLPLRLSLDQFGRNPFQRDCGAAVAAGCGSVSLFRNGAYGATVATTADAADLGRFDRRTIVGMRWEHDLADRATWRTQFAYDERDIDQPTSNTSFVGVYDSYNVSSDLTADARPWGVPVRSFAGLNFNYLDLGSQVYNITPLGGATIGAPTQLVYGHQWNAGARFQEEIRLAARWKLVLGLGGEYSDLGATETILGYTATSATRRFVTANRFYFNLAPEGSLIYTPDQHWTLHTRVGTGYGTPQTSNLFVTPAGVFGNNAQLESQSNVGVDVGAEWHPSAALSLQATLFYEFFRNELVTQSAGVNLQSYTFNAPASEHRGVELGADWHMLPRALPGAHLLLSYTYDNQIYTRYSDVLTGGGTSATFDRAGNAIPGVVPNQLDLRLLYDQPDGRLEGVGGFVEFNFRDAYWLDNANLLRAPSAGLLNLELHYDPPRRMGAWHRLHLFCEIENLANRTYVASAANIADGLGANGAPLGKTALAGRTGSIYAGQPRSAFGGVKVRF</sequence>
<keyword evidence="13" id="KW-1185">Reference proteome</keyword>
<evidence type="ECO:0000256" key="4">
    <source>
        <dbReference type="ARBA" id="ARBA00022692"/>
    </source>
</evidence>
<evidence type="ECO:0000256" key="3">
    <source>
        <dbReference type="ARBA" id="ARBA00022452"/>
    </source>
</evidence>
<dbReference type="Proteomes" id="UP001524547">
    <property type="component" value="Unassembled WGS sequence"/>
</dbReference>
<evidence type="ECO:0000256" key="5">
    <source>
        <dbReference type="ARBA" id="ARBA00023077"/>
    </source>
</evidence>
<evidence type="ECO:0000256" key="7">
    <source>
        <dbReference type="ARBA" id="ARBA00023237"/>
    </source>
</evidence>
<keyword evidence="6 8" id="KW-0472">Membrane</keyword>
<comment type="subcellular location">
    <subcellularLocation>
        <location evidence="1 8">Cell outer membrane</location>
        <topology evidence="1 8">Multi-pass membrane protein</topology>
    </subcellularLocation>
</comment>
<evidence type="ECO:0000256" key="9">
    <source>
        <dbReference type="RuleBase" id="RU003357"/>
    </source>
</evidence>
<dbReference type="Gene3D" id="2.170.130.10">
    <property type="entry name" value="TonB-dependent receptor, plug domain"/>
    <property type="match status" value="1"/>
</dbReference>
<dbReference type="InterPro" id="IPR000531">
    <property type="entry name" value="Beta-barrel_TonB"/>
</dbReference>